<reference evidence="2 3" key="1">
    <citation type="journal article" date="2018" name="BMC Genomics">
        <title>Whole genome sequencing and function prediction of 133 gut anaerobes isolated from chicken caecum in pure cultures.</title>
        <authorList>
            <person name="Medvecky M."/>
            <person name="Cejkova D."/>
            <person name="Polansky O."/>
            <person name="Karasova D."/>
            <person name="Kubasova T."/>
            <person name="Cizek A."/>
            <person name="Rychlik I."/>
        </authorList>
    </citation>
    <scope>NUCLEOTIDE SEQUENCE [LARGE SCALE GENOMIC DNA]</scope>
    <source>
        <strain evidence="2 3">An13</strain>
    </source>
</reference>
<evidence type="ECO:0000313" key="2">
    <source>
        <dbReference type="EMBL" id="OUQ36430.1"/>
    </source>
</evidence>
<dbReference type="Gene3D" id="3.40.50.300">
    <property type="entry name" value="P-loop containing nucleotide triphosphate hydrolases"/>
    <property type="match status" value="1"/>
</dbReference>
<dbReference type="InterPro" id="IPR027417">
    <property type="entry name" value="P-loop_NTPase"/>
</dbReference>
<feature type="coiled-coil region" evidence="1">
    <location>
        <begin position="439"/>
        <end position="490"/>
    </location>
</feature>
<dbReference type="SUPFAM" id="SSF52540">
    <property type="entry name" value="P-loop containing nucleoside triphosphate hydrolases"/>
    <property type="match status" value="1"/>
</dbReference>
<name>A0A1Y4T498_9FIRM</name>
<dbReference type="OrthoDB" id="9791620at2"/>
<dbReference type="RefSeq" id="WP_087302767.1">
    <property type="nucleotide sequence ID" value="NZ_NFLJ01000002.1"/>
</dbReference>
<dbReference type="SUPFAM" id="SSF89550">
    <property type="entry name" value="PHP domain-like"/>
    <property type="match status" value="1"/>
</dbReference>
<dbReference type="InterPro" id="IPR016195">
    <property type="entry name" value="Pol/histidinol_Pase-like"/>
</dbReference>
<dbReference type="Proteomes" id="UP000195305">
    <property type="component" value="Unassembled WGS sequence"/>
</dbReference>
<keyword evidence="3" id="KW-1185">Reference proteome</keyword>
<organism evidence="2 3">
    <name type="scientific">Massilimicrobiota timonensis</name>
    <dbReference type="NCBI Taxonomy" id="1776392"/>
    <lineage>
        <taxon>Bacteria</taxon>
        <taxon>Bacillati</taxon>
        <taxon>Bacillota</taxon>
        <taxon>Erysipelotrichia</taxon>
        <taxon>Erysipelotrichales</taxon>
        <taxon>Erysipelotrichaceae</taxon>
        <taxon>Massilimicrobiota</taxon>
    </lineage>
</organism>
<dbReference type="EMBL" id="NFLJ01000002">
    <property type="protein sequence ID" value="OUQ36430.1"/>
    <property type="molecule type" value="Genomic_DNA"/>
</dbReference>
<keyword evidence="1" id="KW-0175">Coiled coil</keyword>
<protein>
    <recommendedName>
        <fullName evidence="4">Polymerase/histidinol phosphatase N-terminal domain-containing protein</fullName>
    </recommendedName>
</protein>
<dbReference type="PANTHER" id="PTHR42924:SF3">
    <property type="entry name" value="POLYMERASE_HISTIDINOL PHOSPHATASE N-TERMINAL DOMAIN-CONTAINING PROTEIN"/>
    <property type="match status" value="1"/>
</dbReference>
<proteinExistence type="predicted"/>
<dbReference type="GO" id="GO:0004534">
    <property type="term" value="F:5'-3' RNA exonuclease activity"/>
    <property type="evidence" value="ECO:0007669"/>
    <property type="project" value="TreeGrafter"/>
</dbReference>
<accession>A0A1Y4T498</accession>
<dbReference type="InterPro" id="IPR052018">
    <property type="entry name" value="PHP_domain"/>
</dbReference>
<dbReference type="PANTHER" id="PTHR42924">
    <property type="entry name" value="EXONUCLEASE"/>
    <property type="match status" value="1"/>
</dbReference>
<evidence type="ECO:0008006" key="4">
    <source>
        <dbReference type="Google" id="ProtNLM"/>
    </source>
</evidence>
<evidence type="ECO:0000256" key="1">
    <source>
        <dbReference type="SAM" id="Coils"/>
    </source>
</evidence>
<dbReference type="Gene3D" id="3.20.20.140">
    <property type="entry name" value="Metal-dependent hydrolases"/>
    <property type="match status" value="1"/>
</dbReference>
<dbReference type="AlphaFoldDB" id="A0A1Y4T498"/>
<comment type="caution">
    <text evidence="2">The sequence shown here is derived from an EMBL/GenBank/DDBJ whole genome shotgun (WGS) entry which is preliminary data.</text>
</comment>
<gene>
    <name evidence="2" type="ORF">B5E75_01150</name>
</gene>
<dbReference type="GO" id="GO:0035312">
    <property type="term" value="F:5'-3' DNA exonuclease activity"/>
    <property type="evidence" value="ECO:0007669"/>
    <property type="project" value="TreeGrafter"/>
</dbReference>
<sequence length="791" mass="92205">MNRIVNSLIKVDLHIHSEYSKKDGDLVSNNTKENIPILMGKLEKEKVNMIAITDHNVFNFDLYDTLVNNMSLCKTLQSILPGIEFDVFENGARFHVIAIFDDTNKDKLKDIEKILQKYKFDNKEKKPNAYKFSTFRSIITDINLNVVLIAHQKSGIRVENQNENLAGVGEEQFDYIVNCEYFDALEFRSGRIEGILKSYQNEKDLKNMRYITGTDCHDWTVYPKQKKTDKSDIRYSYIKSLPTFKGLVMALTESRRVTTAYYDIRKPYLDKISLNIKNQVVDLELSSGLNAIIGDNSIGKSLILEYLYNPKLTKIDKTRKEGYKRYCESKEISVVPIDQKLLKSIHFDRQGNIRKLFQDNNSLNNYPQFQKHFNDLIIDSYDAIFDKYIDRVLNKIKNNYQLKNAKRNLNFDLDIPADVEDNNYQLHAVSNIVCKTKDYSQIIDNIKNVLNQLKKLRDTKDLLEEDIKIINLSIEKYQEMKKKYEKLKIDEKIHNSICSTINKVFESHEKAVNKIVQDQERKRNNFNTDLISFQQRIVDYIDKINTKNEDILFDYKDILIKQEENPLNGYIFITRTVVSKITSEIIEDILMYPFSNNNKLSYLSKVDNDNFIDSCADTKIKKYLDEGKDINIAYKQCVKDYVKSDILKIDYAILKEEDSELSGNSPGKNALIYLDLLSYDLNNKMYIVDQPGDDVSQNKITSDLIDIFRKISDKKQVLFITHKPELVVNLDVDNVIVLKNDEDGIVAYNGALEYQDENINILKDIADTLDGGVDVIRKRWKRYDKRNNSKN</sequence>
<evidence type="ECO:0000313" key="3">
    <source>
        <dbReference type="Proteomes" id="UP000195305"/>
    </source>
</evidence>